<dbReference type="Proteomes" id="UP000614334">
    <property type="component" value="Unassembled WGS sequence"/>
</dbReference>
<keyword evidence="3" id="KW-0548">Nucleotidyltransferase</keyword>
<dbReference type="GO" id="GO:0046872">
    <property type="term" value="F:metal ion binding"/>
    <property type="evidence" value="ECO:0007669"/>
    <property type="project" value="UniProtKB-KW"/>
</dbReference>
<dbReference type="InterPro" id="IPR043502">
    <property type="entry name" value="DNA/RNA_pol_sf"/>
</dbReference>
<sequence length="550" mass="63340">MGAILSQQGPDNWLHPIAYMSKSFSGAEANYNTHNKELLAIIKALEEWRIFLEATNKPIQVFTDHWNLEYWMQARTFNCRHARWRVFLSNFNFKIHYCPGKQSGKPDALSRRLDYTDLPSEPEVMLPSEVFANTLEEELKIVTEIQDKLREDLSLKPIIQFLTKDADNAPPSIRKAYRDYDWEEDLLWYCGKLVVPDSKTLKERLLREFHDSPLARHPGQQRTLELLNRNYWWPGMKSSAKEWVECCPTCQANCCAHNPVIALKPLEVPPFPFHTISYDFITGFPKSNGHDAILVVIDSFSKFGHFIPTLKKVTARGLADLFVSHVWKLHGLPIKTVLDRGTMFTGKFLRALYQRLGVKLAFSSAYHPESDRQTERVNQFIEFYLRAYVAADHSDWATWLPLAEYAYNNARHSATRKTPFELVYGQNPVMNPSNVPANVPEADAVAETLAQEWKEAKSALRMSKEQMARNQGTVPEYSVGKKVWLDGKNVELRTNSNKLDPKQLGPFKVIEKISSHAYRLELPETLKIHDVFYVGLLSKSHKSPNQLFLE</sequence>
<dbReference type="EMBL" id="JACYCF010000029">
    <property type="protein sequence ID" value="KAF8749196.1"/>
    <property type="molecule type" value="Genomic_DNA"/>
</dbReference>
<dbReference type="GO" id="GO:0003723">
    <property type="term" value="F:RNA binding"/>
    <property type="evidence" value="ECO:0007669"/>
    <property type="project" value="UniProtKB-KW"/>
</dbReference>
<keyword evidence="11" id="KW-0229">DNA integration</keyword>
<feature type="domain" description="Integrase catalytic" evidence="16">
    <location>
        <begin position="268"/>
        <end position="427"/>
    </location>
</feature>
<keyword evidence="12" id="KW-0695">RNA-directed DNA polymerase</keyword>
<dbReference type="InterPro" id="IPR041588">
    <property type="entry name" value="Integrase_H2C2"/>
</dbReference>
<keyword evidence="6" id="KW-0064">Aspartyl protease</keyword>
<evidence type="ECO:0000256" key="15">
    <source>
        <dbReference type="ARBA" id="ARBA00023172"/>
    </source>
</evidence>
<dbReference type="GO" id="GO:0003964">
    <property type="term" value="F:RNA-directed DNA polymerase activity"/>
    <property type="evidence" value="ECO:0007669"/>
    <property type="project" value="UniProtKB-KW"/>
</dbReference>
<dbReference type="GO" id="GO:0005634">
    <property type="term" value="C:nucleus"/>
    <property type="evidence" value="ECO:0007669"/>
    <property type="project" value="UniProtKB-ARBA"/>
</dbReference>
<dbReference type="GO" id="GO:0004519">
    <property type="term" value="F:endonuclease activity"/>
    <property type="evidence" value="ECO:0007669"/>
    <property type="project" value="UniProtKB-KW"/>
</dbReference>
<evidence type="ECO:0000313" key="18">
    <source>
        <dbReference type="Proteomes" id="UP000614334"/>
    </source>
</evidence>
<keyword evidence="14" id="KW-0238">DNA-binding</keyword>
<evidence type="ECO:0000256" key="2">
    <source>
        <dbReference type="ARBA" id="ARBA00022679"/>
    </source>
</evidence>
<dbReference type="GO" id="GO:0003887">
    <property type="term" value="F:DNA-directed DNA polymerase activity"/>
    <property type="evidence" value="ECO:0007669"/>
    <property type="project" value="UniProtKB-KW"/>
</dbReference>
<dbReference type="Gene3D" id="1.10.340.70">
    <property type="match status" value="1"/>
</dbReference>
<organism evidence="17 18">
    <name type="scientific">Rhizoctonia solani</name>
    <dbReference type="NCBI Taxonomy" id="456999"/>
    <lineage>
        <taxon>Eukaryota</taxon>
        <taxon>Fungi</taxon>
        <taxon>Dikarya</taxon>
        <taxon>Basidiomycota</taxon>
        <taxon>Agaricomycotina</taxon>
        <taxon>Agaricomycetes</taxon>
        <taxon>Cantharellales</taxon>
        <taxon>Ceratobasidiaceae</taxon>
        <taxon>Rhizoctonia</taxon>
    </lineage>
</organism>
<dbReference type="GO" id="GO:0006508">
    <property type="term" value="P:proteolysis"/>
    <property type="evidence" value="ECO:0007669"/>
    <property type="project" value="UniProtKB-KW"/>
</dbReference>
<evidence type="ECO:0000256" key="8">
    <source>
        <dbReference type="ARBA" id="ARBA00022801"/>
    </source>
</evidence>
<evidence type="ECO:0000256" key="14">
    <source>
        <dbReference type="ARBA" id="ARBA00023125"/>
    </source>
</evidence>
<keyword evidence="1" id="KW-0645">Protease</keyword>
<dbReference type="Pfam" id="PF17917">
    <property type="entry name" value="RT_RNaseH"/>
    <property type="match status" value="1"/>
</dbReference>
<keyword evidence="13" id="KW-0239">DNA-directed DNA polymerase</keyword>
<evidence type="ECO:0000256" key="1">
    <source>
        <dbReference type="ARBA" id="ARBA00022670"/>
    </source>
</evidence>
<evidence type="ECO:0000313" key="17">
    <source>
        <dbReference type="EMBL" id="KAF8749196.1"/>
    </source>
</evidence>
<dbReference type="PANTHER" id="PTHR37984">
    <property type="entry name" value="PROTEIN CBG26694"/>
    <property type="match status" value="1"/>
</dbReference>
<evidence type="ECO:0000256" key="6">
    <source>
        <dbReference type="ARBA" id="ARBA00022750"/>
    </source>
</evidence>
<reference evidence="17" key="1">
    <citation type="submission" date="2020-09" db="EMBL/GenBank/DDBJ databases">
        <title>Comparative genome analyses of four rice-infecting Rhizoctonia solani isolates reveal extensive enrichment of homogalacturonan modification genes.</title>
        <authorList>
            <person name="Lee D.-Y."/>
            <person name="Jeon J."/>
            <person name="Kim K.-T."/>
            <person name="Cheong K."/>
            <person name="Song H."/>
            <person name="Choi G."/>
            <person name="Ko J."/>
            <person name="Opiyo S.O."/>
            <person name="Zuo S."/>
            <person name="Madhav S."/>
            <person name="Lee Y.-H."/>
            <person name="Wang G.-L."/>
        </authorList>
    </citation>
    <scope>NUCLEOTIDE SEQUENCE</scope>
    <source>
        <strain evidence="17">AG1-IA B2</strain>
    </source>
</reference>
<keyword evidence="5" id="KW-0479">Metal-binding</keyword>
<dbReference type="InterPro" id="IPR001584">
    <property type="entry name" value="Integrase_cat-core"/>
</dbReference>
<protein>
    <recommendedName>
        <fullName evidence="16">Integrase catalytic domain-containing protein</fullName>
    </recommendedName>
</protein>
<evidence type="ECO:0000256" key="13">
    <source>
        <dbReference type="ARBA" id="ARBA00022932"/>
    </source>
</evidence>
<evidence type="ECO:0000256" key="12">
    <source>
        <dbReference type="ARBA" id="ARBA00022918"/>
    </source>
</evidence>
<dbReference type="FunFam" id="1.10.340.70:FF:000001">
    <property type="entry name" value="Retrovirus-related Pol polyprotein from transposon gypsy-like Protein"/>
    <property type="match status" value="1"/>
</dbReference>
<gene>
    <name evidence="17" type="ORF">RHS01_10203</name>
</gene>
<dbReference type="GO" id="GO:0015074">
    <property type="term" value="P:DNA integration"/>
    <property type="evidence" value="ECO:0007669"/>
    <property type="project" value="UniProtKB-KW"/>
</dbReference>
<keyword evidence="15" id="KW-0233">DNA recombination</keyword>
<dbReference type="InterPro" id="IPR012337">
    <property type="entry name" value="RNaseH-like_sf"/>
</dbReference>
<dbReference type="PANTHER" id="PTHR37984:SF5">
    <property type="entry name" value="PROTEIN NYNRIN-LIKE"/>
    <property type="match status" value="1"/>
</dbReference>
<keyword evidence="7" id="KW-0255">Endonuclease</keyword>
<dbReference type="InterPro" id="IPR041373">
    <property type="entry name" value="RT_RNaseH"/>
</dbReference>
<evidence type="ECO:0000256" key="7">
    <source>
        <dbReference type="ARBA" id="ARBA00022759"/>
    </source>
</evidence>
<comment type="caution">
    <text evidence="17">The sequence shown here is derived from an EMBL/GenBank/DDBJ whole genome shotgun (WGS) entry which is preliminary data.</text>
</comment>
<dbReference type="Pfam" id="PF24626">
    <property type="entry name" value="SH3_Tf2-1"/>
    <property type="match status" value="1"/>
</dbReference>
<evidence type="ECO:0000256" key="3">
    <source>
        <dbReference type="ARBA" id="ARBA00022695"/>
    </source>
</evidence>
<evidence type="ECO:0000259" key="16">
    <source>
        <dbReference type="PROSITE" id="PS50994"/>
    </source>
</evidence>
<dbReference type="InterPro" id="IPR050951">
    <property type="entry name" value="Retrovirus_Pol_polyprotein"/>
</dbReference>
<dbReference type="InterPro" id="IPR056924">
    <property type="entry name" value="SH3_Tf2-1"/>
</dbReference>
<accession>A0A8H7M2M6</accession>
<dbReference type="GO" id="GO:0004190">
    <property type="term" value="F:aspartic-type endopeptidase activity"/>
    <property type="evidence" value="ECO:0007669"/>
    <property type="project" value="UniProtKB-KW"/>
</dbReference>
<evidence type="ECO:0000256" key="11">
    <source>
        <dbReference type="ARBA" id="ARBA00022908"/>
    </source>
</evidence>
<keyword evidence="4" id="KW-0540">Nuclease</keyword>
<keyword evidence="10" id="KW-0694">RNA-binding</keyword>
<dbReference type="AlphaFoldDB" id="A0A8H7M2M6"/>
<dbReference type="Gene3D" id="3.30.420.10">
    <property type="entry name" value="Ribonuclease H-like superfamily/Ribonuclease H"/>
    <property type="match status" value="1"/>
</dbReference>
<dbReference type="SUPFAM" id="SSF56672">
    <property type="entry name" value="DNA/RNA polymerases"/>
    <property type="match status" value="1"/>
</dbReference>
<dbReference type="GO" id="GO:0006310">
    <property type="term" value="P:DNA recombination"/>
    <property type="evidence" value="ECO:0007669"/>
    <property type="project" value="UniProtKB-KW"/>
</dbReference>
<dbReference type="InterPro" id="IPR036397">
    <property type="entry name" value="RNaseH_sf"/>
</dbReference>
<dbReference type="Pfam" id="PF17921">
    <property type="entry name" value="Integrase_H2C2"/>
    <property type="match status" value="1"/>
</dbReference>
<proteinExistence type="predicted"/>
<dbReference type="PROSITE" id="PS50994">
    <property type="entry name" value="INTEGRASE"/>
    <property type="match status" value="1"/>
</dbReference>
<keyword evidence="8" id="KW-0378">Hydrolase</keyword>
<keyword evidence="9" id="KW-0460">Magnesium</keyword>
<keyword evidence="2" id="KW-0808">Transferase</keyword>
<dbReference type="SUPFAM" id="SSF53098">
    <property type="entry name" value="Ribonuclease H-like"/>
    <property type="match status" value="1"/>
</dbReference>
<evidence type="ECO:0000256" key="10">
    <source>
        <dbReference type="ARBA" id="ARBA00022884"/>
    </source>
</evidence>
<dbReference type="GO" id="GO:0003677">
    <property type="term" value="F:DNA binding"/>
    <property type="evidence" value="ECO:0007669"/>
    <property type="project" value="UniProtKB-KW"/>
</dbReference>
<name>A0A8H7M2M6_9AGAM</name>
<evidence type="ECO:0000256" key="4">
    <source>
        <dbReference type="ARBA" id="ARBA00022722"/>
    </source>
</evidence>
<evidence type="ECO:0000256" key="9">
    <source>
        <dbReference type="ARBA" id="ARBA00022842"/>
    </source>
</evidence>
<evidence type="ECO:0000256" key="5">
    <source>
        <dbReference type="ARBA" id="ARBA00022723"/>
    </source>
</evidence>
<dbReference type="CDD" id="cd09274">
    <property type="entry name" value="RNase_HI_RT_Ty3"/>
    <property type="match status" value="1"/>
</dbReference>